<feature type="transmembrane region" description="Helical" evidence="8">
    <location>
        <begin position="178"/>
        <end position="199"/>
    </location>
</feature>
<evidence type="ECO:0000256" key="5">
    <source>
        <dbReference type="ARBA" id="ARBA00023136"/>
    </source>
</evidence>
<evidence type="ECO:0000313" key="10">
    <source>
        <dbReference type="EMBL" id="KAK0602600.1"/>
    </source>
</evidence>
<dbReference type="EMBL" id="JAUESC010000003">
    <property type="protein sequence ID" value="KAK0602600.1"/>
    <property type="molecule type" value="Genomic_DNA"/>
</dbReference>
<name>A0AA39T8B6_ACESA</name>
<evidence type="ECO:0000256" key="1">
    <source>
        <dbReference type="ARBA" id="ARBA00004141"/>
    </source>
</evidence>
<sequence>MLDAIFAFPQERMILEKERSSGMYRLSSYLISRIFTDLPVQLILPTVFVSFTYYMASFKLAIINFCHTLFIVLYSFFISQGLGLAIGALVMKQKSMLFLGDTLLLSFLLTSGFYIQNIPGFMAWIRYISVSHHTFKLLLRSLYKASDTYLCGDSGGEFKFCKVGEYLAKKTVGLDGQVVLVIVLAAMLVVFRVLAYIALMRIGVTRKQPELDGPSKSLESASSLPRAPQRIKSFKPGSNPSSHTSYSSQIECFNCHAKGHIASRCPTRTLALTEELDTPPINEQDVKNVEPLEDCEDKMAIMLDS</sequence>
<keyword evidence="11" id="KW-1185">Reference proteome</keyword>
<dbReference type="PANTHER" id="PTHR48041">
    <property type="entry name" value="ABC TRANSPORTER G FAMILY MEMBER 28"/>
    <property type="match status" value="1"/>
</dbReference>
<dbReference type="InterPro" id="IPR001878">
    <property type="entry name" value="Znf_CCHC"/>
</dbReference>
<keyword evidence="6" id="KW-0863">Zinc-finger</keyword>
<evidence type="ECO:0000256" key="8">
    <source>
        <dbReference type="SAM" id="Phobius"/>
    </source>
</evidence>
<keyword evidence="4 8" id="KW-1133">Transmembrane helix</keyword>
<comment type="caution">
    <text evidence="10">The sequence shown here is derived from an EMBL/GenBank/DDBJ whole genome shotgun (WGS) entry which is preliminary data.</text>
</comment>
<reference evidence="10" key="1">
    <citation type="journal article" date="2022" name="Plant J.">
        <title>Strategies of tolerance reflected in two North American maple genomes.</title>
        <authorList>
            <person name="McEvoy S.L."/>
            <person name="Sezen U.U."/>
            <person name="Trouern-Trend A."/>
            <person name="McMahon S.M."/>
            <person name="Schaberg P.G."/>
            <person name="Yang J."/>
            <person name="Wegrzyn J.L."/>
            <person name="Swenson N.G."/>
        </authorList>
    </citation>
    <scope>NUCLEOTIDE SEQUENCE</scope>
    <source>
        <strain evidence="10">NS2018</strain>
    </source>
</reference>
<keyword evidence="6" id="KW-0862">Zinc</keyword>
<evidence type="ECO:0000256" key="7">
    <source>
        <dbReference type="SAM" id="MobiDB-lite"/>
    </source>
</evidence>
<keyword evidence="6" id="KW-0479">Metal-binding</keyword>
<evidence type="ECO:0000259" key="9">
    <source>
        <dbReference type="PROSITE" id="PS50158"/>
    </source>
</evidence>
<keyword evidence="2" id="KW-0813">Transport</keyword>
<dbReference type="InterPro" id="IPR036875">
    <property type="entry name" value="Znf_CCHC_sf"/>
</dbReference>
<dbReference type="InterPro" id="IPR013525">
    <property type="entry name" value="ABC2_TM"/>
</dbReference>
<keyword evidence="5 8" id="KW-0472">Membrane</keyword>
<evidence type="ECO:0000256" key="6">
    <source>
        <dbReference type="PROSITE-ProRule" id="PRU00047"/>
    </source>
</evidence>
<dbReference type="Pfam" id="PF01061">
    <property type="entry name" value="ABC2_membrane"/>
    <property type="match status" value="1"/>
</dbReference>
<organism evidence="10 11">
    <name type="scientific">Acer saccharum</name>
    <name type="common">Sugar maple</name>
    <dbReference type="NCBI Taxonomy" id="4024"/>
    <lineage>
        <taxon>Eukaryota</taxon>
        <taxon>Viridiplantae</taxon>
        <taxon>Streptophyta</taxon>
        <taxon>Embryophyta</taxon>
        <taxon>Tracheophyta</taxon>
        <taxon>Spermatophyta</taxon>
        <taxon>Magnoliopsida</taxon>
        <taxon>eudicotyledons</taxon>
        <taxon>Gunneridae</taxon>
        <taxon>Pentapetalae</taxon>
        <taxon>rosids</taxon>
        <taxon>malvids</taxon>
        <taxon>Sapindales</taxon>
        <taxon>Sapindaceae</taxon>
        <taxon>Hippocastanoideae</taxon>
        <taxon>Acereae</taxon>
        <taxon>Acer</taxon>
    </lineage>
</organism>
<feature type="domain" description="CCHC-type" evidence="9">
    <location>
        <begin position="252"/>
        <end position="266"/>
    </location>
</feature>
<dbReference type="GO" id="GO:0005886">
    <property type="term" value="C:plasma membrane"/>
    <property type="evidence" value="ECO:0007669"/>
    <property type="project" value="TreeGrafter"/>
</dbReference>
<evidence type="ECO:0000256" key="4">
    <source>
        <dbReference type="ARBA" id="ARBA00022989"/>
    </source>
</evidence>
<dbReference type="GO" id="GO:0008270">
    <property type="term" value="F:zinc ion binding"/>
    <property type="evidence" value="ECO:0007669"/>
    <property type="project" value="UniProtKB-KW"/>
</dbReference>
<dbReference type="InterPro" id="IPR050352">
    <property type="entry name" value="ABCG_transporters"/>
</dbReference>
<dbReference type="GO" id="GO:0140359">
    <property type="term" value="F:ABC-type transporter activity"/>
    <property type="evidence" value="ECO:0007669"/>
    <property type="project" value="InterPro"/>
</dbReference>
<feature type="transmembrane region" description="Helical" evidence="8">
    <location>
        <begin position="34"/>
        <end position="56"/>
    </location>
</feature>
<keyword evidence="3 8" id="KW-0812">Transmembrane</keyword>
<feature type="transmembrane region" description="Helical" evidence="8">
    <location>
        <begin position="62"/>
        <end position="90"/>
    </location>
</feature>
<reference evidence="10" key="2">
    <citation type="submission" date="2023-06" db="EMBL/GenBank/DDBJ databases">
        <authorList>
            <person name="Swenson N.G."/>
            <person name="Wegrzyn J.L."/>
            <person name="Mcevoy S.L."/>
        </authorList>
    </citation>
    <scope>NUCLEOTIDE SEQUENCE</scope>
    <source>
        <strain evidence="10">NS2018</strain>
        <tissue evidence="10">Leaf</tissue>
    </source>
</reference>
<evidence type="ECO:0000313" key="11">
    <source>
        <dbReference type="Proteomes" id="UP001168877"/>
    </source>
</evidence>
<feature type="region of interest" description="Disordered" evidence="7">
    <location>
        <begin position="210"/>
        <end position="242"/>
    </location>
</feature>
<gene>
    <name evidence="10" type="ORF">LWI29_035130</name>
</gene>
<protein>
    <recommendedName>
        <fullName evidence="9">CCHC-type domain-containing protein</fullName>
    </recommendedName>
</protein>
<dbReference type="GO" id="GO:0003676">
    <property type="term" value="F:nucleic acid binding"/>
    <property type="evidence" value="ECO:0007669"/>
    <property type="project" value="InterPro"/>
</dbReference>
<dbReference type="PANTHER" id="PTHR48041:SF22">
    <property type="entry name" value="ABC TRANSPORTER G FAMILY MEMBER 9"/>
    <property type="match status" value="1"/>
</dbReference>
<dbReference type="Proteomes" id="UP001168877">
    <property type="component" value="Unassembled WGS sequence"/>
</dbReference>
<dbReference type="Gene3D" id="4.10.60.10">
    <property type="entry name" value="Zinc finger, CCHC-type"/>
    <property type="match status" value="1"/>
</dbReference>
<evidence type="ECO:0000256" key="2">
    <source>
        <dbReference type="ARBA" id="ARBA00022448"/>
    </source>
</evidence>
<dbReference type="AlphaFoldDB" id="A0AA39T8B6"/>
<dbReference type="SMART" id="SM00343">
    <property type="entry name" value="ZnF_C2HC"/>
    <property type="match status" value="1"/>
</dbReference>
<comment type="subcellular location">
    <subcellularLocation>
        <location evidence="1">Membrane</location>
        <topology evidence="1">Multi-pass membrane protein</topology>
    </subcellularLocation>
</comment>
<dbReference type="PROSITE" id="PS50158">
    <property type="entry name" value="ZF_CCHC"/>
    <property type="match status" value="1"/>
</dbReference>
<accession>A0AA39T8B6</accession>
<dbReference type="SUPFAM" id="SSF57756">
    <property type="entry name" value="Retrovirus zinc finger-like domains"/>
    <property type="match status" value="1"/>
</dbReference>
<proteinExistence type="predicted"/>
<evidence type="ECO:0000256" key="3">
    <source>
        <dbReference type="ARBA" id="ARBA00022692"/>
    </source>
</evidence>